<keyword evidence="3" id="KW-0560">Oxidoreductase</keyword>
<dbReference type="STRING" id="202789.GCA_001457435_01205"/>
<dbReference type="SUPFAM" id="SSF53720">
    <property type="entry name" value="ALDH-like"/>
    <property type="match status" value="1"/>
</dbReference>
<dbReference type="Proteomes" id="UP000009888">
    <property type="component" value="Unassembled WGS sequence"/>
</dbReference>
<dbReference type="RefSeq" id="WP_007001122.1">
    <property type="nucleotide sequence ID" value="NZ_JH992955.1"/>
</dbReference>
<dbReference type="InterPro" id="IPR016161">
    <property type="entry name" value="Ald_DH/histidinol_DH"/>
</dbReference>
<name>K9F0X6_9ACTO</name>
<keyword evidence="5" id="KW-0520">NAD</keyword>
<dbReference type="eggNOG" id="COG1454">
    <property type="taxonomic scope" value="Bacteria"/>
</dbReference>
<evidence type="ECO:0000256" key="7">
    <source>
        <dbReference type="ARBA" id="ARBA00035641"/>
    </source>
</evidence>
<comment type="similarity">
    <text evidence="8">In the C-terminal section; belongs to the iron-containing alcohol dehydrogenase family.</text>
</comment>
<dbReference type="GO" id="GO:0016620">
    <property type="term" value="F:oxidoreductase activity, acting on the aldehyde or oxo group of donors, NAD or NADP as acceptor"/>
    <property type="evidence" value="ECO:0007669"/>
    <property type="project" value="InterPro"/>
</dbReference>
<keyword evidence="14" id="KW-1185">Reference proteome</keyword>
<dbReference type="Pfam" id="PF00465">
    <property type="entry name" value="Fe-ADH"/>
    <property type="match status" value="1"/>
</dbReference>
<evidence type="ECO:0000313" key="13">
    <source>
        <dbReference type="EMBL" id="EKU95155.1"/>
    </source>
</evidence>
<dbReference type="CDD" id="cd08178">
    <property type="entry name" value="AAD_C"/>
    <property type="match status" value="1"/>
</dbReference>
<dbReference type="InterPro" id="IPR012079">
    <property type="entry name" value="Bifunc_Ald-ADH"/>
</dbReference>
<reference evidence="13 14" key="1">
    <citation type="submission" date="2012-09" db="EMBL/GenBank/DDBJ databases">
        <title>The Genome Sequence of Actinobaculum massiliae ACS-171-V-COL2.</title>
        <authorList>
            <consortium name="The Broad Institute Genome Sequencing Platform"/>
            <person name="Earl A."/>
            <person name="Ward D."/>
            <person name="Feldgarden M."/>
            <person name="Gevers D."/>
            <person name="Saerens B."/>
            <person name="Vaneechoutte M."/>
            <person name="Walker B."/>
            <person name="Young S.K."/>
            <person name="Zeng Q."/>
            <person name="Gargeya S."/>
            <person name="Fitzgerald M."/>
            <person name="Haas B."/>
            <person name="Abouelleil A."/>
            <person name="Alvarado L."/>
            <person name="Arachchi H.M."/>
            <person name="Berlin A."/>
            <person name="Chapman S.B."/>
            <person name="Goldberg J."/>
            <person name="Griggs A."/>
            <person name="Gujja S."/>
            <person name="Hansen M."/>
            <person name="Howarth C."/>
            <person name="Imamovic A."/>
            <person name="Larimer J."/>
            <person name="McCowen C."/>
            <person name="Montmayeur A."/>
            <person name="Murphy C."/>
            <person name="Neiman D."/>
            <person name="Pearson M."/>
            <person name="Priest M."/>
            <person name="Roberts A."/>
            <person name="Saif S."/>
            <person name="Shea T."/>
            <person name="Sisk P."/>
            <person name="Sykes S."/>
            <person name="Wortman J."/>
            <person name="Nusbaum C."/>
            <person name="Birren B."/>
        </authorList>
    </citation>
    <scope>NUCLEOTIDE SEQUENCE [LARGE SCALE GENOMIC DNA]</scope>
    <source>
        <strain evidence="14">ACS-171-V-Col2</strain>
    </source>
</reference>
<dbReference type="PANTHER" id="PTHR11496:SF83">
    <property type="entry name" value="HYDROXYACID-OXOACID TRANSHYDROGENASE, MITOCHONDRIAL"/>
    <property type="match status" value="1"/>
</dbReference>
<dbReference type="InterPro" id="IPR056798">
    <property type="entry name" value="ADH_Fe_C"/>
</dbReference>
<dbReference type="InterPro" id="IPR039697">
    <property type="entry name" value="Alcohol_dehydrogenase_Fe"/>
</dbReference>
<dbReference type="InterPro" id="IPR018211">
    <property type="entry name" value="ADH_Fe_CS"/>
</dbReference>
<dbReference type="PROSITE" id="PS00913">
    <property type="entry name" value="ADH_IRON_1"/>
    <property type="match status" value="1"/>
</dbReference>
<sequence length="1065" mass="115682">MTNQPNTQVRTHEVPSVDLLAERAQTALHEFSPFNQQSINKIVHAMALAGVENHMHLARLAVEETGRGLFEDKCIKNLFSTEYVWNSIKYDRTVGVIKEDTQRGITEIAEPVGVVAGVTPVTNPTSTVMFKSLISIMTRNPIVFAFHPSAQESSAAAAKIMYDAAVAAGAPEHCIQWIEEPSMEKTSALLNHPLISLTLATGGAGMVKSAYSTGKPALGVGPGNVPVYIETTAKIERTVNDLLLSKTFDNGMICASEQALLIDDVIADEVIAEFERMGAHVITDAERPKLEAYMVNEKGGIVSTLVGQSAMSIAKGAGLDLPEGTKLLLVPIEGVGPDHPFSQEKLCPVLGFMRVSGKEEGFLRARDMLNFGGLGHTAVIHTSDKLIEREFGLSMNACRIIVNSPSAIGGIGDVYNGLIPSLTLGCGSYGRNSVSHNVSAIDLINIKSSAERRNNMQWFKVPPKTYFERFSVQYLQKMPAVERVFIVTDPGMVKHGYVDVLIQHLKQRKNDISWTIFSDVEPNPTSNTVFTGTKQMEDFKPDCIIALGGGSPMDAAKVMWLFYEDSEASYFGMKQKFMDIRKRTYRFPKLGAKARFVAIPTTSGTGSECTPFAVITDSETHVKYPLADYAITPDVAIVDAQFVDSVPTRTAVDSGLDALTHSIESYISTMASDYTRGLSVRAAQLIFENLRAAVLDGDLDAKEKMHNASAMAGMAFANAFLGIVHSLSHKCGAEFNLAHGRTNAIFLPHVIRYNATRPYKHAMFPKYESFRADKDLADFARYMGFPASTTEEGVESMIREVTKLAEDLGVKMSLKENGVTREHLDRTIDGLAYLAFEDQCTPANPVQPLVSDLKRLILDAYEGELGYCEKNLEPSAWEANLAAGDAMRGVSEPDRAVLDAAGHPLDVHAEAAERPSEIIGIAAAQAAVGAPGDHKHVPSGLPVVLSAELNDTAVDPQHANHDRSETGEGELSEDYSEDYREERARERGREELPTEPLPNVDSAPRGRVPADYRDNHPDEHGLISGTAAEDAPEGGVHAGEAPEVETSAPAKKPARKNSKKSADAE</sequence>
<dbReference type="GO" id="GO:0004022">
    <property type="term" value="F:alcohol dehydrogenase (NAD+) activity"/>
    <property type="evidence" value="ECO:0007669"/>
    <property type="project" value="InterPro"/>
</dbReference>
<dbReference type="EMBL" id="AGWL01000005">
    <property type="protein sequence ID" value="EKU95155.1"/>
    <property type="molecule type" value="Genomic_DNA"/>
</dbReference>
<dbReference type="InterPro" id="IPR034789">
    <property type="entry name" value="AAD_C"/>
</dbReference>
<evidence type="ECO:0000256" key="2">
    <source>
        <dbReference type="ARBA" id="ARBA00013190"/>
    </source>
</evidence>
<dbReference type="eggNOG" id="COG1012">
    <property type="taxonomic scope" value="Bacteria"/>
</dbReference>
<gene>
    <name evidence="13" type="ORF">HMPREF9233_00916</name>
</gene>
<dbReference type="Pfam" id="PF25137">
    <property type="entry name" value="ADH_Fe_C"/>
    <property type="match status" value="1"/>
</dbReference>
<feature type="compositionally biased region" description="Acidic residues" evidence="9">
    <location>
        <begin position="967"/>
        <end position="976"/>
    </location>
</feature>
<feature type="compositionally biased region" description="Basic and acidic residues" evidence="9">
    <location>
        <begin position="977"/>
        <end position="992"/>
    </location>
</feature>
<evidence type="ECO:0000259" key="10">
    <source>
        <dbReference type="Pfam" id="PF00171"/>
    </source>
</evidence>
<dbReference type="AlphaFoldDB" id="K9F0X6"/>
<comment type="similarity">
    <text evidence="7">In the N-terminal section; belongs to the aldehyde dehydrogenase family.</text>
</comment>
<dbReference type="InterPro" id="IPR015590">
    <property type="entry name" value="Aldehyde_DH_dom"/>
</dbReference>
<keyword evidence="6" id="KW-0511">Multifunctional enzyme</keyword>
<accession>K9F0X6</accession>
<dbReference type="InterPro" id="IPR016163">
    <property type="entry name" value="Ald_DH_C"/>
</dbReference>
<protein>
    <recommendedName>
        <fullName evidence="2">alcohol dehydrogenase</fullName>
        <ecNumber evidence="2">1.1.1.1</ecNumber>
    </recommendedName>
</protein>
<dbReference type="CDD" id="cd07122">
    <property type="entry name" value="ALDH_F20_ACDH"/>
    <property type="match status" value="1"/>
</dbReference>
<evidence type="ECO:0000256" key="3">
    <source>
        <dbReference type="ARBA" id="ARBA00023002"/>
    </source>
</evidence>
<dbReference type="SUPFAM" id="SSF56796">
    <property type="entry name" value="Dehydroquinate synthase-like"/>
    <property type="match status" value="1"/>
</dbReference>
<dbReference type="Gene3D" id="3.40.50.1970">
    <property type="match status" value="1"/>
</dbReference>
<organism evidence="13 14">
    <name type="scientific">Actinobaculum massiliense ACS-171-V-Col2</name>
    <dbReference type="NCBI Taxonomy" id="883066"/>
    <lineage>
        <taxon>Bacteria</taxon>
        <taxon>Bacillati</taxon>
        <taxon>Actinomycetota</taxon>
        <taxon>Actinomycetes</taxon>
        <taxon>Actinomycetales</taxon>
        <taxon>Actinomycetaceae</taxon>
        <taxon>Actinobaculum</taxon>
    </lineage>
</organism>
<dbReference type="InterPro" id="IPR016162">
    <property type="entry name" value="Ald_DH_N"/>
</dbReference>
<evidence type="ECO:0000256" key="4">
    <source>
        <dbReference type="ARBA" id="ARBA00023004"/>
    </source>
</evidence>
<evidence type="ECO:0000313" key="14">
    <source>
        <dbReference type="Proteomes" id="UP000009888"/>
    </source>
</evidence>
<dbReference type="InterPro" id="IPR001670">
    <property type="entry name" value="ADH_Fe/GldA"/>
</dbReference>
<evidence type="ECO:0000256" key="9">
    <source>
        <dbReference type="SAM" id="MobiDB-lite"/>
    </source>
</evidence>
<dbReference type="Gene3D" id="1.20.1090.10">
    <property type="entry name" value="Dehydroquinate synthase-like - alpha domain"/>
    <property type="match status" value="1"/>
</dbReference>
<dbReference type="NCBIfam" id="NF010378">
    <property type="entry name" value="PRK13805.1"/>
    <property type="match status" value="1"/>
</dbReference>
<evidence type="ECO:0000256" key="1">
    <source>
        <dbReference type="ARBA" id="ARBA00001954"/>
    </source>
</evidence>
<feature type="region of interest" description="Disordered" evidence="9">
    <location>
        <begin position="955"/>
        <end position="1065"/>
    </location>
</feature>
<feature type="domain" description="Aldehyde dehydrogenase" evidence="10">
    <location>
        <begin position="3"/>
        <end position="405"/>
    </location>
</feature>
<dbReference type="EC" id="1.1.1.1" evidence="2"/>
<dbReference type="FunFam" id="1.20.1090.10:FF:000001">
    <property type="entry name" value="Aldehyde-alcohol dehydrogenase"/>
    <property type="match status" value="1"/>
</dbReference>
<dbReference type="PATRIC" id="fig|883066.3.peg.954"/>
<dbReference type="FunFam" id="3.40.50.1970:FF:000002">
    <property type="entry name" value="Aldehyde-alcohol dehydrogenase"/>
    <property type="match status" value="1"/>
</dbReference>
<evidence type="ECO:0000256" key="8">
    <source>
        <dbReference type="ARBA" id="ARBA00035645"/>
    </source>
</evidence>
<evidence type="ECO:0000259" key="12">
    <source>
        <dbReference type="Pfam" id="PF25137"/>
    </source>
</evidence>
<evidence type="ECO:0000256" key="6">
    <source>
        <dbReference type="ARBA" id="ARBA00023268"/>
    </source>
</evidence>
<feature type="compositionally biased region" description="Basic and acidic residues" evidence="9">
    <location>
        <begin position="1008"/>
        <end position="1021"/>
    </location>
</feature>
<comment type="caution">
    <text evidence="13">The sequence shown here is derived from an EMBL/GenBank/DDBJ whole genome shotgun (WGS) entry which is preliminary data.</text>
</comment>
<dbReference type="PANTHER" id="PTHR11496">
    <property type="entry name" value="ALCOHOL DEHYDROGENASE"/>
    <property type="match status" value="1"/>
</dbReference>
<feature type="domain" description="Fe-containing alcohol dehydrogenase-like C-terminal" evidence="12">
    <location>
        <begin position="652"/>
        <end position="861"/>
    </location>
</feature>
<dbReference type="Gene3D" id="3.40.605.10">
    <property type="entry name" value="Aldehyde Dehydrogenase, Chain A, domain 1"/>
    <property type="match status" value="1"/>
</dbReference>
<dbReference type="GO" id="GO:0046872">
    <property type="term" value="F:metal ion binding"/>
    <property type="evidence" value="ECO:0007669"/>
    <property type="project" value="InterPro"/>
</dbReference>
<proteinExistence type="inferred from homology"/>
<dbReference type="Gene3D" id="3.40.309.10">
    <property type="entry name" value="Aldehyde Dehydrogenase, Chain A, domain 2"/>
    <property type="match status" value="1"/>
</dbReference>
<feature type="domain" description="Alcohol dehydrogenase iron-type/glycerol dehydrogenase GldA" evidence="11">
    <location>
        <begin position="462"/>
        <end position="639"/>
    </location>
</feature>
<evidence type="ECO:0000259" key="11">
    <source>
        <dbReference type="Pfam" id="PF00465"/>
    </source>
</evidence>
<evidence type="ECO:0000256" key="5">
    <source>
        <dbReference type="ARBA" id="ARBA00023027"/>
    </source>
</evidence>
<dbReference type="Pfam" id="PF00171">
    <property type="entry name" value="Aldedh"/>
    <property type="match status" value="1"/>
</dbReference>
<comment type="cofactor">
    <cofactor evidence="1">
        <name>Fe(2+)</name>
        <dbReference type="ChEBI" id="CHEBI:29033"/>
    </cofactor>
</comment>
<keyword evidence="4" id="KW-0408">Iron</keyword>
<dbReference type="HOGENOM" id="CLU_007207_1_0_11"/>